<reference evidence="2 3" key="1">
    <citation type="submission" date="2024-03" db="EMBL/GenBank/DDBJ databases">
        <title>Human intestinal bacterial collection.</title>
        <authorList>
            <person name="Pauvert C."/>
            <person name="Hitch T.C.A."/>
            <person name="Clavel T."/>
        </authorList>
    </citation>
    <scope>NUCLEOTIDE SEQUENCE [LARGE SCALE GENOMIC DNA]</scope>
    <source>
        <strain evidence="2 3">CLA-JM-H44</strain>
    </source>
</reference>
<dbReference type="InterPro" id="IPR039422">
    <property type="entry name" value="MarR/SlyA-like"/>
</dbReference>
<dbReference type="SMART" id="SM00347">
    <property type="entry name" value="HTH_MARR"/>
    <property type="match status" value="1"/>
</dbReference>
<evidence type="ECO:0000313" key="2">
    <source>
        <dbReference type="EMBL" id="MEQ2441326.1"/>
    </source>
</evidence>
<dbReference type="InterPro" id="IPR036388">
    <property type="entry name" value="WH-like_DNA-bd_sf"/>
</dbReference>
<gene>
    <name evidence="2" type="ORF">WMO26_10855</name>
</gene>
<evidence type="ECO:0000313" key="3">
    <source>
        <dbReference type="Proteomes" id="UP001489509"/>
    </source>
</evidence>
<keyword evidence="3" id="KW-1185">Reference proteome</keyword>
<accession>A0ABV1E4D5</accession>
<proteinExistence type="predicted"/>
<evidence type="ECO:0000259" key="1">
    <source>
        <dbReference type="PROSITE" id="PS50995"/>
    </source>
</evidence>
<dbReference type="SUPFAM" id="SSF46785">
    <property type="entry name" value="Winged helix' DNA-binding domain"/>
    <property type="match status" value="1"/>
</dbReference>
<sequence length="145" mass="16883">MDQEGFEQLKAYTALWQESNAMYEKWAEKRGLSFYELLVALSLAEADGKYSQKDICTQWLLPKQTVHTILKAFVKKGWVVLTPSEVDRRNKIIGLTQTGRQFLCAVAEDMQEHERLVWEKLGPKRTKALLQNTARYNRLFKEVSD</sequence>
<name>A0ABV1E4D5_9FIRM</name>
<dbReference type="RefSeq" id="WP_349220365.1">
    <property type="nucleotide sequence ID" value="NZ_JBBMFD010000022.1"/>
</dbReference>
<dbReference type="EMBL" id="JBBMFD010000022">
    <property type="protein sequence ID" value="MEQ2441326.1"/>
    <property type="molecule type" value="Genomic_DNA"/>
</dbReference>
<dbReference type="InterPro" id="IPR000835">
    <property type="entry name" value="HTH_MarR-typ"/>
</dbReference>
<dbReference type="Proteomes" id="UP001489509">
    <property type="component" value="Unassembled WGS sequence"/>
</dbReference>
<comment type="caution">
    <text evidence="2">The sequence shown here is derived from an EMBL/GenBank/DDBJ whole genome shotgun (WGS) entry which is preliminary data.</text>
</comment>
<dbReference type="InterPro" id="IPR036390">
    <property type="entry name" value="WH_DNA-bd_sf"/>
</dbReference>
<dbReference type="PROSITE" id="PS50995">
    <property type="entry name" value="HTH_MARR_2"/>
    <property type="match status" value="1"/>
</dbReference>
<feature type="domain" description="HTH marR-type" evidence="1">
    <location>
        <begin position="1"/>
        <end position="145"/>
    </location>
</feature>
<dbReference type="Pfam" id="PF12802">
    <property type="entry name" value="MarR_2"/>
    <property type="match status" value="1"/>
</dbReference>
<protein>
    <submittedName>
        <fullName evidence="2">MarR family winged helix-turn-helix transcriptional regulator</fullName>
    </submittedName>
</protein>
<organism evidence="2 3">
    <name type="scientific">Solibaculum intestinale</name>
    <dbReference type="NCBI Taxonomy" id="3133165"/>
    <lineage>
        <taxon>Bacteria</taxon>
        <taxon>Bacillati</taxon>
        <taxon>Bacillota</taxon>
        <taxon>Clostridia</taxon>
        <taxon>Eubacteriales</taxon>
        <taxon>Oscillospiraceae</taxon>
        <taxon>Solibaculum</taxon>
    </lineage>
</organism>
<dbReference type="PANTHER" id="PTHR33164:SF89">
    <property type="entry name" value="MARR FAMILY REGULATORY PROTEIN"/>
    <property type="match status" value="1"/>
</dbReference>
<dbReference type="PANTHER" id="PTHR33164">
    <property type="entry name" value="TRANSCRIPTIONAL REGULATOR, MARR FAMILY"/>
    <property type="match status" value="1"/>
</dbReference>
<dbReference type="Gene3D" id="1.10.10.10">
    <property type="entry name" value="Winged helix-like DNA-binding domain superfamily/Winged helix DNA-binding domain"/>
    <property type="match status" value="1"/>
</dbReference>